<keyword evidence="3" id="KW-1185">Reference proteome</keyword>
<organism evidence="2 3">
    <name type="scientific">Mycena rosella</name>
    <name type="common">Pink bonnet</name>
    <name type="synonym">Agaricus rosellus</name>
    <dbReference type="NCBI Taxonomy" id="1033263"/>
    <lineage>
        <taxon>Eukaryota</taxon>
        <taxon>Fungi</taxon>
        <taxon>Dikarya</taxon>
        <taxon>Basidiomycota</taxon>
        <taxon>Agaricomycotina</taxon>
        <taxon>Agaricomycetes</taxon>
        <taxon>Agaricomycetidae</taxon>
        <taxon>Agaricales</taxon>
        <taxon>Marasmiineae</taxon>
        <taxon>Mycenaceae</taxon>
        <taxon>Mycena</taxon>
    </lineage>
</organism>
<comment type="caution">
    <text evidence="2">The sequence shown here is derived from an EMBL/GenBank/DDBJ whole genome shotgun (WGS) entry which is preliminary data.</text>
</comment>
<feature type="region of interest" description="Disordered" evidence="1">
    <location>
        <begin position="130"/>
        <end position="151"/>
    </location>
</feature>
<feature type="compositionally biased region" description="Basic residues" evidence="1">
    <location>
        <begin position="39"/>
        <end position="77"/>
    </location>
</feature>
<name>A0AAD7DBA2_MYCRO</name>
<dbReference type="EMBL" id="JARKIE010000095">
    <property type="protein sequence ID" value="KAJ7686493.1"/>
    <property type="molecule type" value="Genomic_DNA"/>
</dbReference>
<evidence type="ECO:0000256" key="1">
    <source>
        <dbReference type="SAM" id="MobiDB-lite"/>
    </source>
</evidence>
<feature type="compositionally biased region" description="Low complexity" evidence="1">
    <location>
        <begin position="78"/>
        <end position="102"/>
    </location>
</feature>
<gene>
    <name evidence="2" type="ORF">B0H17DRAFT_1136824</name>
</gene>
<dbReference type="AlphaFoldDB" id="A0AAD7DBA2"/>
<feature type="compositionally biased region" description="Basic residues" evidence="1">
    <location>
        <begin position="168"/>
        <end position="178"/>
    </location>
</feature>
<reference evidence="2" key="1">
    <citation type="submission" date="2023-03" db="EMBL/GenBank/DDBJ databases">
        <title>Massive genome expansion in bonnet fungi (Mycena s.s.) driven by repeated elements and novel gene families across ecological guilds.</title>
        <authorList>
            <consortium name="Lawrence Berkeley National Laboratory"/>
            <person name="Harder C.B."/>
            <person name="Miyauchi S."/>
            <person name="Viragh M."/>
            <person name="Kuo A."/>
            <person name="Thoen E."/>
            <person name="Andreopoulos B."/>
            <person name="Lu D."/>
            <person name="Skrede I."/>
            <person name="Drula E."/>
            <person name="Henrissat B."/>
            <person name="Morin E."/>
            <person name="Kohler A."/>
            <person name="Barry K."/>
            <person name="LaButti K."/>
            <person name="Morin E."/>
            <person name="Salamov A."/>
            <person name="Lipzen A."/>
            <person name="Mereny Z."/>
            <person name="Hegedus B."/>
            <person name="Baldrian P."/>
            <person name="Stursova M."/>
            <person name="Weitz H."/>
            <person name="Taylor A."/>
            <person name="Grigoriev I.V."/>
            <person name="Nagy L.G."/>
            <person name="Martin F."/>
            <person name="Kauserud H."/>
        </authorList>
    </citation>
    <scope>NUCLEOTIDE SEQUENCE</scope>
    <source>
        <strain evidence="2">CBHHK067</strain>
    </source>
</reference>
<evidence type="ECO:0000313" key="2">
    <source>
        <dbReference type="EMBL" id="KAJ7686493.1"/>
    </source>
</evidence>
<feature type="region of interest" description="Disordered" evidence="1">
    <location>
        <begin position="164"/>
        <end position="203"/>
    </location>
</feature>
<feature type="compositionally biased region" description="Basic residues" evidence="1">
    <location>
        <begin position="375"/>
        <end position="388"/>
    </location>
</feature>
<proteinExistence type="predicted"/>
<evidence type="ECO:0000313" key="3">
    <source>
        <dbReference type="Proteomes" id="UP001221757"/>
    </source>
</evidence>
<accession>A0AAD7DBA2</accession>
<feature type="region of interest" description="Disordered" evidence="1">
    <location>
        <begin position="360"/>
        <end position="388"/>
    </location>
</feature>
<sequence length="388" mass="42319">MHPATPLTHPAYFGTQSKLRAPEPAPKRARPKVAPARNKWLKRAGCRRQKKKWTGMHAPPIRKGRLRRGPPRRRRPSARACAGHTPSTSRSRTPPTIRGVAPGRRTAAALRRGGPDECIASALSTIRAQRDPKTDLSAASTSLGAEAGPTTRGIHRCIRGTVDGDSRRQRRGTQGRRWARAERVGGRNRGCTNESSKPSGGEHIRYPVPYRPFVAERSRYPMRLLVLAGWLTPTPQVTPVTRPTSLTTGVNEPISSVTMLAARTKGVPAVGGRAQTRTRRLPPRVNGWAHRRYSVFEGLLSANETGSGDLVANDATSTAPSCASCASRPLPEIPEGAGAVRGCRGIGTGVAPTLETRRAPNMSTARRYKGDIRDRRHCRPPRRRRALK</sequence>
<feature type="region of interest" description="Disordered" evidence="1">
    <location>
        <begin position="1"/>
        <end position="102"/>
    </location>
</feature>
<dbReference type="Proteomes" id="UP001221757">
    <property type="component" value="Unassembled WGS sequence"/>
</dbReference>
<protein>
    <submittedName>
        <fullName evidence="2">Uncharacterized protein</fullName>
    </submittedName>
</protein>